<dbReference type="AlphaFoldDB" id="A0A6J4SYD4"/>
<organism evidence="1">
    <name type="scientific">uncultured Solirubrobacteraceae bacterium</name>
    <dbReference type="NCBI Taxonomy" id="1162706"/>
    <lineage>
        <taxon>Bacteria</taxon>
        <taxon>Bacillati</taxon>
        <taxon>Actinomycetota</taxon>
        <taxon>Thermoleophilia</taxon>
        <taxon>Solirubrobacterales</taxon>
        <taxon>Solirubrobacteraceae</taxon>
        <taxon>environmental samples</taxon>
    </lineage>
</organism>
<protein>
    <submittedName>
        <fullName evidence="1">Uncharacterized protein</fullName>
    </submittedName>
</protein>
<accession>A0A6J4SYD4</accession>
<gene>
    <name evidence="1" type="ORF">AVDCRST_MAG85-2196</name>
</gene>
<reference evidence="1" key="1">
    <citation type="submission" date="2020-02" db="EMBL/GenBank/DDBJ databases">
        <authorList>
            <person name="Meier V. D."/>
        </authorList>
    </citation>
    <scope>NUCLEOTIDE SEQUENCE</scope>
    <source>
        <strain evidence="1">AVDCRST_MAG85</strain>
    </source>
</reference>
<sequence>MSDDIFVFTAQHRSPSEADLQAAVSEVDGLYIDVNTPPNDLIMDSSIFAHANGILGAFRIDTISYRGGKLDPVADLLKRFYVEVPALANPDSDGIFTIPELVTLLRLSPAGSFHAFADPAKRRT</sequence>
<proteinExistence type="predicted"/>
<evidence type="ECO:0000313" key="1">
    <source>
        <dbReference type="EMBL" id="CAA9508519.1"/>
    </source>
</evidence>
<dbReference type="EMBL" id="CADCVT010000239">
    <property type="protein sequence ID" value="CAA9508519.1"/>
    <property type="molecule type" value="Genomic_DNA"/>
</dbReference>
<name>A0A6J4SYD4_9ACTN</name>